<dbReference type="RefSeq" id="WP_189040997.1">
    <property type="nucleotide sequence ID" value="NZ_BMNB01000003.1"/>
</dbReference>
<name>A0A917TKT5_9ACTN</name>
<proteinExistence type="predicted"/>
<reference evidence="1" key="1">
    <citation type="journal article" date="2014" name="Int. J. Syst. Evol. Microbiol.">
        <title>Complete genome sequence of Corynebacterium casei LMG S-19264T (=DSM 44701T), isolated from a smear-ripened cheese.</title>
        <authorList>
            <consortium name="US DOE Joint Genome Institute (JGI-PGF)"/>
            <person name="Walter F."/>
            <person name="Albersmeier A."/>
            <person name="Kalinowski J."/>
            <person name="Ruckert C."/>
        </authorList>
    </citation>
    <scope>NUCLEOTIDE SEQUENCE</scope>
    <source>
        <strain evidence="1">CGMCC 4.7312</strain>
    </source>
</reference>
<sequence>MTTLTIVRGGAIRRPARPHTSKCDQHPRYTAGCPACQQRGRIRQAAREKAAILGALTDYYVPAIGTARRLQGLTYAGHSAPTLARHLGISINPVKEWRAHCTQLITRRTHHTIARLAAQLEATPGTCRKARTYAIQQGWVPLAAWDDIDDPDGWPVEGSLTGPIPERPVSLRYVGWALDGDMPVGRLTAAEQAHLYRVWCDREQAAGRVAGRKPFAREFGITEWQARQIAAQAAQLDINPNHAATGRTNERTAA</sequence>
<accession>A0A917TKT5</accession>
<protein>
    <submittedName>
        <fullName evidence="1">Uncharacterized protein</fullName>
    </submittedName>
</protein>
<evidence type="ECO:0000313" key="1">
    <source>
        <dbReference type="EMBL" id="GGM26838.1"/>
    </source>
</evidence>
<organism evidence="1 2">
    <name type="scientific">Micromonospora sonchi</name>
    <dbReference type="NCBI Taxonomy" id="1763543"/>
    <lineage>
        <taxon>Bacteria</taxon>
        <taxon>Bacillati</taxon>
        <taxon>Actinomycetota</taxon>
        <taxon>Actinomycetes</taxon>
        <taxon>Micromonosporales</taxon>
        <taxon>Micromonosporaceae</taxon>
        <taxon>Micromonospora</taxon>
    </lineage>
</organism>
<keyword evidence="2" id="KW-1185">Reference proteome</keyword>
<dbReference type="AlphaFoldDB" id="A0A917TKT5"/>
<dbReference type="Proteomes" id="UP000608890">
    <property type="component" value="Unassembled WGS sequence"/>
</dbReference>
<comment type="caution">
    <text evidence="1">The sequence shown here is derived from an EMBL/GenBank/DDBJ whole genome shotgun (WGS) entry which is preliminary data.</text>
</comment>
<dbReference type="EMBL" id="BMNB01000003">
    <property type="protein sequence ID" value="GGM26838.1"/>
    <property type="molecule type" value="Genomic_DNA"/>
</dbReference>
<gene>
    <name evidence="1" type="ORF">GCM10011608_09500</name>
</gene>
<reference evidence="1" key="2">
    <citation type="submission" date="2020-09" db="EMBL/GenBank/DDBJ databases">
        <authorList>
            <person name="Sun Q."/>
            <person name="Zhou Y."/>
        </authorList>
    </citation>
    <scope>NUCLEOTIDE SEQUENCE</scope>
    <source>
        <strain evidence="1">CGMCC 4.7312</strain>
    </source>
</reference>
<evidence type="ECO:0000313" key="2">
    <source>
        <dbReference type="Proteomes" id="UP000608890"/>
    </source>
</evidence>